<evidence type="ECO:0000256" key="1">
    <source>
        <dbReference type="ARBA" id="ARBA00004123"/>
    </source>
</evidence>
<dbReference type="PANTHER" id="PTHR46481:SF10">
    <property type="entry name" value="ZINC FINGER BED DOMAIN-CONTAINING PROTEIN 39"/>
    <property type="match status" value="1"/>
</dbReference>
<comment type="subcellular location">
    <subcellularLocation>
        <location evidence="1">Nucleus</location>
    </subcellularLocation>
</comment>
<gene>
    <name evidence="7" type="ORF">GYMLUDRAFT_181114</name>
</gene>
<dbReference type="InterPro" id="IPR012337">
    <property type="entry name" value="RNaseH-like_sf"/>
</dbReference>
<dbReference type="AlphaFoldDB" id="A0A0D0CA52"/>
<evidence type="ECO:0000313" key="8">
    <source>
        <dbReference type="Proteomes" id="UP000053593"/>
    </source>
</evidence>
<keyword evidence="4" id="KW-0862">Zinc</keyword>
<dbReference type="GO" id="GO:0005634">
    <property type="term" value="C:nucleus"/>
    <property type="evidence" value="ECO:0007669"/>
    <property type="project" value="UniProtKB-SubCell"/>
</dbReference>
<protein>
    <recommendedName>
        <fullName evidence="6">HAT C-terminal dimerisation domain-containing protein</fullName>
    </recommendedName>
</protein>
<keyword evidence="3" id="KW-0863">Zinc-finger</keyword>
<evidence type="ECO:0000256" key="2">
    <source>
        <dbReference type="ARBA" id="ARBA00022723"/>
    </source>
</evidence>
<name>A0A0D0CA52_9AGAR</name>
<keyword evidence="8" id="KW-1185">Reference proteome</keyword>
<proteinExistence type="predicted"/>
<dbReference type="InterPro" id="IPR008906">
    <property type="entry name" value="HATC_C_dom"/>
</dbReference>
<dbReference type="SUPFAM" id="SSF53098">
    <property type="entry name" value="Ribonuclease H-like"/>
    <property type="match status" value="1"/>
</dbReference>
<feature type="domain" description="HAT C-terminal dimerisation" evidence="6">
    <location>
        <begin position="147"/>
        <end position="212"/>
    </location>
</feature>
<dbReference type="OrthoDB" id="3243659at2759"/>
<dbReference type="Pfam" id="PF05699">
    <property type="entry name" value="Dimer_Tnp_hAT"/>
    <property type="match status" value="1"/>
</dbReference>
<evidence type="ECO:0000313" key="7">
    <source>
        <dbReference type="EMBL" id="KIK51703.1"/>
    </source>
</evidence>
<accession>A0A0D0CA52</accession>
<reference evidence="7 8" key="1">
    <citation type="submission" date="2014-04" db="EMBL/GenBank/DDBJ databases">
        <title>Evolutionary Origins and Diversification of the Mycorrhizal Mutualists.</title>
        <authorList>
            <consortium name="DOE Joint Genome Institute"/>
            <consortium name="Mycorrhizal Genomics Consortium"/>
            <person name="Kohler A."/>
            <person name="Kuo A."/>
            <person name="Nagy L.G."/>
            <person name="Floudas D."/>
            <person name="Copeland A."/>
            <person name="Barry K.W."/>
            <person name="Cichocki N."/>
            <person name="Veneault-Fourrey C."/>
            <person name="LaButti K."/>
            <person name="Lindquist E.A."/>
            <person name="Lipzen A."/>
            <person name="Lundell T."/>
            <person name="Morin E."/>
            <person name="Murat C."/>
            <person name="Riley R."/>
            <person name="Ohm R."/>
            <person name="Sun H."/>
            <person name="Tunlid A."/>
            <person name="Henrissat B."/>
            <person name="Grigoriev I.V."/>
            <person name="Hibbett D.S."/>
            <person name="Martin F."/>
        </authorList>
    </citation>
    <scope>NUCLEOTIDE SEQUENCE [LARGE SCALE GENOMIC DNA]</scope>
    <source>
        <strain evidence="7 8">FD-317 M1</strain>
    </source>
</reference>
<dbReference type="EMBL" id="KN834857">
    <property type="protein sequence ID" value="KIK51703.1"/>
    <property type="molecule type" value="Genomic_DNA"/>
</dbReference>
<feature type="non-terminal residue" evidence="7">
    <location>
        <position position="242"/>
    </location>
</feature>
<evidence type="ECO:0000256" key="3">
    <source>
        <dbReference type="ARBA" id="ARBA00022771"/>
    </source>
</evidence>
<dbReference type="HOGENOM" id="CLU_009123_2_0_1"/>
<dbReference type="PANTHER" id="PTHR46481">
    <property type="entry name" value="ZINC FINGER BED DOMAIN-CONTAINING PROTEIN 4"/>
    <property type="match status" value="1"/>
</dbReference>
<sequence length="242" mass="27443">LPAFKALYHAWSKQISKEKYSLFTDALQAGINKLSDYYDWTGNSLAHVFAMILNPREKIIHFEKHWSSDLESKKLHIDSAPPHLYSHAKQLTVQRTVCGNVWLNKSLLRELSDGEESISGISSTSADCVPWLEEFSRYNNATDSAPEGMIIVQWWGMNTQQLPVWVVLAWDFLAIIASSVLSERAFSAVRIIISECRNHLKGGITEALQFLKCLLHKDLLFCKPISASVSVRERERSGKAYC</sequence>
<evidence type="ECO:0000256" key="5">
    <source>
        <dbReference type="ARBA" id="ARBA00023242"/>
    </source>
</evidence>
<feature type="non-terminal residue" evidence="7">
    <location>
        <position position="1"/>
    </location>
</feature>
<keyword evidence="5" id="KW-0539">Nucleus</keyword>
<dbReference type="Proteomes" id="UP000053593">
    <property type="component" value="Unassembled WGS sequence"/>
</dbReference>
<keyword evidence="2" id="KW-0479">Metal-binding</keyword>
<dbReference type="InterPro" id="IPR052035">
    <property type="entry name" value="ZnF_BED_domain_contain"/>
</dbReference>
<organism evidence="7 8">
    <name type="scientific">Collybiopsis luxurians FD-317 M1</name>
    <dbReference type="NCBI Taxonomy" id="944289"/>
    <lineage>
        <taxon>Eukaryota</taxon>
        <taxon>Fungi</taxon>
        <taxon>Dikarya</taxon>
        <taxon>Basidiomycota</taxon>
        <taxon>Agaricomycotina</taxon>
        <taxon>Agaricomycetes</taxon>
        <taxon>Agaricomycetidae</taxon>
        <taxon>Agaricales</taxon>
        <taxon>Marasmiineae</taxon>
        <taxon>Omphalotaceae</taxon>
        <taxon>Collybiopsis</taxon>
        <taxon>Collybiopsis luxurians</taxon>
    </lineage>
</organism>
<evidence type="ECO:0000256" key="4">
    <source>
        <dbReference type="ARBA" id="ARBA00022833"/>
    </source>
</evidence>
<dbReference type="GO" id="GO:0008270">
    <property type="term" value="F:zinc ion binding"/>
    <property type="evidence" value="ECO:0007669"/>
    <property type="project" value="UniProtKB-KW"/>
</dbReference>
<dbReference type="GO" id="GO:0046983">
    <property type="term" value="F:protein dimerization activity"/>
    <property type="evidence" value="ECO:0007669"/>
    <property type="project" value="InterPro"/>
</dbReference>
<evidence type="ECO:0000259" key="6">
    <source>
        <dbReference type="Pfam" id="PF05699"/>
    </source>
</evidence>